<evidence type="ECO:0000313" key="2">
    <source>
        <dbReference type="EMBL" id="KAK7803013.1"/>
    </source>
</evidence>
<evidence type="ECO:0000256" key="1">
    <source>
        <dbReference type="SAM" id="MobiDB-lite"/>
    </source>
</evidence>
<dbReference type="Proteomes" id="UP001488838">
    <property type="component" value="Unassembled WGS sequence"/>
</dbReference>
<name>A0AAW0HJV0_MYOGA</name>
<feature type="compositionally biased region" description="Basic and acidic residues" evidence="1">
    <location>
        <begin position="94"/>
        <end position="104"/>
    </location>
</feature>
<gene>
    <name evidence="2" type="ORF">U0070_010573</name>
</gene>
<dbReference type="EMBL" id="JBBHLL010000434">
    <property type="protein sequence ID" value="KAK7803013.1"/>
    <property type="molecule type" value="Genomic_DNA"/>
</dbReference>
<feature type="non-terminal residue" evidence="2">
    <location>
        <position position="104"/>
    </location>
</feature>
<sequence>MEFLSSQGVYSKHFTLRPLWRPSTVPQWHPPVRRQSGHCGGGAGGGAGRPAGGEAGAGATTRRGRLEKRRGCPQRAGQQWQGGERPLADGAEPPGRREAQLVQV</sequence>
<proteinExistence type="predicted"/>
<dbReference type="AlphaFoldDB" id="A0AAW0HJV0"/>
<organism evidence="2 3">
    <name type="scientific">Myodes glareolus</name>
    <name type="common">Bank vole</name>
    <name type="synonym">Clethrionomys glareolus</name>
    <dbReference type="NCBI Taxonomy" id="447135"/>
    <lineage>
        <taxon>Eukaryota</taxon>
        <taxon>Metazoa</taxon>
        <taxon>Chordata</taxon>
        <taxon>Craniata</taxon>
        <taxon>Vertebrata</taxon>
        <taxon>Euteleostomi</taxon>
        <taxon>Mammalia</taxon>
        <taxon>Eutheria</taxon>
        <taxon>Euarchontoglires</taxon>
        <taxon>Glires</taxon>
        <taxon>Rodentia</taxon>
        <taxon>Myomorpha</taxon>
        <taxon>Muroidea</taxon>
        <taxon>Cricetidae</taxon>
        <taxon>Arvicolinae</taxon>
        <taxon>Myodes</taxon>
    </lineage>
</organism>
<feature type="compositionally biased region" description="Gly residues" evidence="1">
    <location>
        <begin position="38"/>
        <end position="56"/>
    </location>
</feature>
<keyword evidence="3" id="KW-1185">Reference proteome</keyword>
<feature type="compositionally biased region" description="Basic residues" evidence="1">
    <location>
        <begin position="62"/>
        <end position="72"/>
    </location>
</feature>
<accession>A0AAW0HJV0</accession>
<reference evidence="2 3" key="1">
    <citation type="journal article" date="2023" name="bioRxiv">
        <title>Conserved and derived expression patterns and positive selection on dental genes reveal complex evolutionary context of ever-growing rodent molars.</title>
        <authorList>
            <person name="Calamari Z.T."/>
            <person name="Song A."/>
            <person name="Cohen E."/>
            <person name="Akter M."/>
            <person name="Roy R.D."/>
            <person name="Hallikas O."/>
            <person name="Christensen M.M."/>
            <person name="Li P."/>
            <person name="Marangoni P."/>
            <person name="Jernvall J."/>
            <person name="Klein O.D."/>
        </authorList>
    </citation>
    <scope>NUCLEOTIDE SEQUENCE [LARGE SCALE GENOMIC DNA]</scope>
    <source>
        <strain evidence="2">V071</strain>
    </source>
</reference>
<feature type="region of interest" description="Disordered" evidence="1">
    <location>
        <begin position="25"/>
        <end position="104"/>
    </location>
</feature>
<comment type="caution">
    <text evidence="2">The sequence shown here is derived from an EMBL/GenBank/DDBJ whole genome shotgun (WGS) entry which is preliminary data.</text>
</comment>
<protein>
    <submittedName>
        <fullName evidence="2">Uncharacterized protein</fullName>
    </submittedName>
</protein>
<evidence type="ECO:0000313" key="3">
    <source>
        <dbReference type="Proteomes" id="UP001488838"/>
    </source>
</evidence>